<dbReference type="Gene3D" id="2.100.10.50">
    <property type="match status" value="1"/>
</dbReference>
<accession>A0A395HRL9</accession>
<sequence>MAPWLSNIYPVYGDHESEKPNEAIPVVDNKNGDINAGFGGKYVWLVANYFHDSEYGIAEIKVVISEDEKPGQLDLAKGAGGQYRYLETSTHGEYGISSLKLLRSGEEVTSENFKSQGFHGWSSDVNAGRGGDYLYLVWKK</sequence>
<dbReference type="GeneID" id="37194416"/>
<dbReference type="EMBL" id="KZ824297">
    <property type="protein sequence ID" value="RAL10216.1"/>
    <property type="molecule type" value="Genomic_DNA"/>
</dbReference>
<dbReference type="VEuPathDB" id="FungiDB:BO97DRAFT_144237"/>
<dbReference type="OrthoDB" id="1046782at2759"/>
<dbReference type="STRING" id="1450537.A0A395HRL9"/>
<protein>
    <submittedName>
        <fullName evidence="1">Uncharacterized protein</fullName>
    </submittedName>
</protein>
<organism evidence="1 2">
    <name type="scientific">Aspergillus homomorphus (strain CBS 101889)</name>
    <dbReference type="NCBI Taxonomy" id="1450537"/>
    <lineage>
        <taxon>Eukaryota</taxon>
        <taxon>Fungi</taxon>
        <taxon>Dikarya</taxon>
        <taxon>Ascomycota</taxon>
        <taxon>Pezizomycotina</taxon>
        <taxon>Eurotiomycetes</taxon>
        <taxon>Eurotiomycetidae</taxon>
        <taxon>Eurotiales</taxon>
        <taxon>Aspergillaceae</taxon>
        <taxon>Aspergillus</taxon>
        <taxon>Aspergillus subgen. Circumdati</taxon>
    </lineage>
</organism>
<name>A0A395HRL9_ASPHC</name>
<dbReference type="Proteomes" id="UP000248961">
    <property type="component" value="Unassembled WGS sequence"/>
</dbReference>
<evidence type="ECO:0000313" key="2">
    <source>
        <dbReference type="Proteomes" id="UP000248961"/>
    </source>
</evidence>
<keyword evidence="2" id="KW-1185">Reference proteome</keyword>
<evidence type="ECO:0000313" key="1">
    <source>
        <dbReference type="EMBL" id="RAL10216.1"/>
    </source>
</evidence>
<reference evidence="1 2" key="1">
    <citation type="submission" date="2018-02" db="EMBL/GenBank/DDBJ databases">
        <title>The genomes of Aspergillus section Nigri reveals drivers in fungal speciation.</title>
        <authorList>
            <consortium name="DOE Joint Genome Institute"/>
            <person name="Vesth T.C."/>
            <person name="Nybo J."/>
            <person name="Theobald S."/>
            <person name="Brandl J."/>
            <person name="Frisvad J.C."/>
            <person name="Nielsen K.F."/>
            <person name="Lyhne E.K."/>
            <person name="Kogle M.E."/>
            <person name="Kuo A."/>
            <person name="Riley R."/>
            <person name="Clum A."/>
            <person name="Nolan M."/>
            <person name="Lipzen A."/>
            <person name="Salamov A."/>
            <person name="Henrissat B."/>
            <person name="Wiebenga A."/>
            <person name="De vries R.P."/>
            <person name="Grigoriev I.V."/>
            <person name="Mortensen U.H."/>
            <person name="Andersen M.R."/>
            <person name="Baker S.E."/>
        </authorList>
    </citation>
    <scope>NUCLEOTIDE SEQUENCE [LARGE SCALE GENOMIC DNA]</scope>
    <source>
        <strain evidence="1 2">CBS 101889</strain>
    </source>
</reference>
<gene>
    <name evidence="1" type="ORF">BO97DRAFT_144237</name>
</gene>
<dbReference type="RefSeq" id="XP_025549370.1">
    <property type="nucleotide sequence ID" value="XM_025690127.1"/>
</dbReference>
<dbReference type="AlphaFoldDB" id="A0A395HRL9"/>
<proteinExistence type="predicted"/>